<accession>A0A9D2KQC7</accession>
<dbReference type="FunFam" id="3.30.479.30:FF:000004">
    <property type="entry name" value="Putative membrane protease family, stomatin"/>
    <property type="match status" value="1"/>
</dbReference>
<protein>
    <submittedName>
        <fullName evidence="4">Paraslipin</fullName>
    </submittedName>
</protein>
<dbReference type="InterPro" id="IPR036013">
    <property type="entry name" value="Band_7/SPFH_dom_sf"/>
</dbReference>
<comment type="similarity">
    <text evidence="2">Belongs to the band 7/mec-2 family.</text>
</comment>
<dbReference type="AlphaFoldDB" id="A0A9D2KQC7"/>
<dbReference type="InterPro" id="IPR001972">
    <property type="entry name" value="Stomatin_HflK_fam"/>
</dbReference>
<evidence type="ECO:0000259" key="3">
    <source>
        <dbReference type="SMART" id="SM00244"/>
    </source>
</evidence>
<dbReference type="Pfam" id="PF01145">
    <property type="entry name" value="Band_7"/>
    <property type="match status" value="1"/>
</dbReference>
<dbReference type="GO" id="GO:0005886">
    <property type="term" value="C:plasma membrane"/>
    <property type="evidence" value="ECO:0007669"/>
    <property type="project" value="UniProtKB-ARBA"/>
</dbReference>
<reference evidence="4" key="1">
    <citation type="journal article" date="2021" name="PeerJ">
        <title>Extensive microbial diversity within the chicken gut microbiome revealed by metagenomics and culture.</title>
        <authorList>
            <person name="Gilroy R."/>
            <person name="Ravi A."/>
            <person name="Getino M."/>
            <person name="Pursley I."/>
            <person name="Horton D.L."/>
            <person name="Alikhan N.F."/>
            <person name="Baker D."/>
            <person name="Gharbi K."/>
            <person name="Hall N."/>
            <person name="Watson M."/>
            <person name="Adriaenssens E.M."/>
            <person name="Foster-Nyarko E."/>
            <person name="Jarju S."/>
            <person name="Secka A."/>
            <person name="Antonio M."/>
            <person name="Oren A."/>
            <person name="Chaudhuri R.R."/>
            <person name="La Ragione R."/>
            <person name="Hildebrand F."/>
            <person name="Pallen M.J."/>
        </authorList>
    </citation>
    <scope>NUCLEOTIDE SEQUENCE</scope>
    <source>
        <strain evidence="4">5032</strain>
    </source>
</reference>
<feature type="domain" description="Band 7" evidence="3">
    <location>
        <begin position="26"/>
        <end position="184"/>
    </location>
</feature>
<dbReference type="Pfam" id="PF16200">
    <property type="entry name" value="Band_7_C"/>
    <property type="match status" value="1"/>
</dbReference>
<evidence type="ECO:0000256" key="1">
    <source>
        <dbReference type="ARBA" id="ARBA00004167"/>
    </source>
</evidence>
<evidence type="ECO:0000256" key="2">
    <source>
        <dbReference type="ARBA" id="ARBA00008164"/>
    </source>
</evidence>
<dbReference type="GO" id="GO:0098552">
    <property type="term" value="C:side of membrane"/>
    <property type="evidence" value="ECO:0007669"/>
    <property type="project" value="UniProtKB-ARBA"/>
</dbReference>
<evidence type="ECO:0000313" key="4">
    <source>
        <dbReference type="EMBL" id="HJA78853.1"/>
    </source>
</evidence>
<comment type="subcellular location">
    <subcellularLocation>
        <location evidence="1">Membrane</location>
        <topology evidence="1">Single-pass membrane protein</topology>
    </subcellularLocation>
</comment>
<gene>
    <name evidence="4" type="ORF">H9784_04680</name>
</gene>
<dbReference type="SUPFAM" id="SSF117892">
    <property type="entry name" value="Band 7/SPFH domain"/>
    <property type="match status" value="1"/>
</dbReference>
<dbReference type="CDD" id="cd08829">
    <property type="entry name" value="SPFH_paraslipin"/>
    <property type="match status" value="1"/>
</dbReference>
<organism evidence="4 5">
    <name type="scientific">Candidatus Desulfovibrio intestinavium</name>
    <dbReference type="NCBI Taxonomy" id="2838534"/>
    <lineage>
        <taxon>Bacteria</taxon>
        <taxon>Pseudomonadati</taxon>
        <taxon>Thermodesulfobacteriota</taxon>
        <taxon>Desulfovibrionia</taxon>
        <taxon>Desulfovibrionales</taxon>
        <taxon>Desulfovibrionaceae</taxon>
        <taxon>Desulfovibrio</taxon>
    </lineage>
</organism>
<dbReference type="InterPro" id="IPR032435">
    <property type="entry name" value="STML2-like_C"/>
</dbReference>
<name>A0A9D2KQC7_9BACT</name>
<dbReference type="PRINTS" id="PR00721">
    <property type="entry name" value="STOMATIN"/>
</dbReference>
<evidence type="ECO:0000313" key="5">
    <source>
        <dbReference type="Proteomes" id="UP000823821"/>
    </source>
</evidence>
<dbReference type="PANTHER" id="PTHR43327">
    <property type="entry name" value="STOMATIN-LIKE PROTEIN 2, MITOCHONDRIAL"/>
    <property type="match status" value="1"/>
</dbReference>
<dbReference type="InterPro" id="IPR001107">
    <property type="entry name" value="Band_7"/>
</dbReference>
<dbReference type="SMART" id="SM00244">
    <property type="entry name" value="PHB"/>
    <property type="match status" value="1"/>
</dbReference>
<sequence length="322" mass="34653">MEILGVDSSWFVSGALLLLVIIFLARCVAIVPTQSAYIVERLGKFRGVLHAGFHVLVPFFDRIAYKRSLKEQVLDVPEQTCITRDNVSVNIDGVLFLQIISPEKSAYGISDYEWGAIQLAQTALRSAIGKLEMDKTFEERTRINQEVVEALDDATAPWGIKVLRYEIRDIAPPPSVMEAMEKQMRAEREKRAVIAQSEGNMQSQINLAEGAKAAAIAESEGLKQAMINKAEGEAAQIRTVAQATADGLDAVARQLGADGGVAAAQLRLAEAYVEKFGQLAKAGTNTIIPANVGDVAGMVATLTQLLRPGEGLSAGSARQTGD</sequence>
<dbReference type="Gene3D" id="3.30.479.30">
    <property type="entry name" value="Band 7 domain"/>
    <property type="match status" value="1"/>
</dbReference>
<dbReference type="PANTHER" id="PTHR43327:SF10">
    <property type="entry name" value="STOMATIN-LIKE PROTEIN 2, MITOCHONDRIAL"/>
    <property type="match status" value="1"/>
</dbReference>
<comment type="caution">
    <text evidence="4">The sequence shown here is derived from an EMBL/GenBank/DDBJ whole genome shotgun (WGS) entry which is preliminary data.</text>
</comment>
<proteinExistence type="inferred from homology"/>
<dbReference type="EMBL" id="DWZD01000031">
    <property type="protein sequence ID" value="HJA78853.1"/>
    <property type="molecule type" value="Genomic_DNA"/>
</dbReference>
<dbReference type="Proteomes" id="UP000823821">
    <property type="component" value="Unassembled WGS sequence"/>
</dbReference>
<dbReference type="InterPro" id="IPR050710">
    <property type="entry name" value="Band7/mec-2_domain"/>
</dbReference>
<reference evidence="4" key="2">
    <citation type="submission" date="2021-04" db="EMBL/GenBank/DDBJ databases">
        <authorList>
            <person name="Gilroy R."/>
        </authorList>
    </citation>
    <scope>NUCLEOTIDE SEQUENCE</scope>
    <source>
        <strain evidence="4">5032</strain>
    </source>
</reference>